<feature type="compositionally biased region" description="Polar residues" evidence="1">
    <location>
        <begin position="381"/>
        <end position="391"/>
    </location>
</feature>
<dbReference type="Pfam" id="PF05036">
    <property type="entry name" value="SPOR"/>
    <property type="match status" value="1"/>
</dbReference>
<name>Q0VMC0_ALCBS</name>
<evidence type="ECO:0000259" key="2">
    <source>
        <dbReference type="PROSITE" id="PS51724"/>
    </source>
</evidence>
<dbReference type="STRING" id="393595.ABO_2230"/>
<feature type="region of interest" description="Disordered" evidence="1">
    <location>
        <begin position="232"/>
        <end position="262"/>
    </location>
</feature>
<dbReference type="Proteomes" id="UP000008871">
    <property type="component" value="Chromosome"/>
</dbReference>
<accession>Q0VMC0</accession>
<feature type="domain" description="SPOR" evidence="2">
    <location>
        <begin position="429"/>
        <end position="505"/>
    </location>
</feature>
<dbReference type="HOGENOM" id="CLU_607849_0_0_6"/>
<dbReference type="SUPFAM" id="SSF52540">
    <property type="entry name" value="P-loop containing nucleoside triphosphate hydrolases"/>
    <property type="match status" value="1"/>
</dbReference>
<organism evidence="3 4">
    <name type="scientific">Alcanivorax borkumensis (strain ATCC 700651 / DSM 11573 / NCIMB 13689 / SK2)</name>
    <dbReference type="NCBI Taxonomy" id="393595"/>
    <lineage>
        <taxon>Bacteria</taxon>
        <taxon>Pseudomonadati</taxon>
        <taxon>Pseudomonadota</taxon>
        <taxon>Gammaproteobacteria</taxon>
        <taxon>Oceanospirillales</taxon>
        <taxon>Alcanivoracaceae</taxon>
        <taxon>Alcanivorax</taxon>
    </lineage>
</organism>
<dbReference type="InterPro" id="IPR036680">
    <property type="entry name" value="SPOR-like_sf"/>
</dbReference>
<evidence type="ECO:0000313" key="3">
    <source>
        <dbReference type="EMBL" id="CAL17678.1"/>
    </source>
</evidence>
<dbReference type="KEGG" id="abo:ABO_2230"/>
<dbReference type="SUPFAM" id="SSF110997">
    <property type="entry name" value="Sporulation related repeat"/>
    <property type="match status" value="1"/>
</dbReference>
<gene>
    <name evidence="3" type="ordered locus">ABO_2230</name>
</gene>
<feature type="compositionally biased region" description="Polar residues" evidence="1">
    <location>
        <begin position="408"/>
        <end position="418"/>
    </location>
</feature>
<dbReference type="GO" id="GO:0042834">
    <property type="term" value="F:peptidoglycan binding"/>
    <property type="evidence" value="ECO:0007669"/>
    <property type="project" value="InterPro"/>
</dbReference>
<sequence>MTARHCKKHWRLFVEHDDERFYSGASRGDFLDAMTAHAEQGSVVAIEGDTGSGVSILLGQAVMALITDMEVVRIDGSKPHDASVVVEALLRHFDIDRADLPQVLRETLATGRLVVVVDNSEDLRADALTTMEALKQKLGARLCYLFGGLPGTVEALKSVGFTVDDMLDLPKLNADDVQDFAWLVAGVELDDEESEQLAHRSEGLPGALLGLLQGTRGSVAAVPVGAMTAGRNNVDETDEAEGDMSDMSGFSARSSDDEDDEERLSAVPTHAAVVSHTTAPWRHGAAVVGLLLVVIILWSVFAGGEDEVVAPDSRKLALPVPQSVPAEQVAESQERKVTPLKPTMEPVARLEDLGAKKEEGADGTKEAQTDNVQLAPVTDPVMQSSPAQAQRQVEVAPTPARPEKTEVETVSSAQREKTSGYNQASWLAAVDDDSWFLQITATSQEANARGVLDQLGRKGAYYPAKRNDKTVFVVLAGDYSSRQAAVDAKSTLPAKLRAAGPFPRKMADIRGEL</sequence>
<feature type="region of interest" description="Disordered" evidence="1">
    <location>
        <begin position="381"/>
        <end position="418"/>
    </location>
</feature>
<evidence type="ECO:0000313" key="4">
    <source>
        <dbReference type="Proteomes" id="UP000008871"/>
    </source>
</evidence>
<dbReference type="Gene3D" id="3.30.70.1070">
    <property type="entry name" value="Sporulation related repeat"/>
    <property type="match status" value="1"/>
</dbReference>
<dbReference type="EMBL" id="AM286690">
    <property type="protein sequence ID" value="CAL17678.1"/>
    <property type="molecule type" value="Genomic_DNA"/>
</dbReference>
<keyword evidence="4" id="KW-1185">Reference proteome</keyword>
<evidence type="ECO:0000256" key="1">
    <source>
        <dbReference type="SAM" id="MobiDB-lite"/>
    </source>
</evidence>
<reference evidence="3 4" key="1">
    <citation type="journal article" date="2006" name="Nat. Biotechnol.">
        <title>Genome sequence of the ubiquitous hydrocarbon-degrading marine bacterium Alcanivorax borkumensis.</title>
        <authorList>
            <person name="Schneiker S."/>
            <person name="Martins dos Santos V.A.P."/>
            <person name="Bartels D."/>
            <person name="Bekel T."/>
            <person name="Brecht M."/>
            <person name="Buhrmester J."/>
            <person name="Chernikova T.N."/>
            <person name="Denaro R."/>
            <person name="Ferrer M."/>
            <person name="Gertler C."/>
            <person name="Goesmann A."/>
            <person name="Golyshina O.V."/>
            <person name="Kaminski F."/>
            <person name="Khachane A.N."/>
            <person name="Lang S."/>
            <person name="Linke B."/>
            <person name="McHardy A.C."/>
            <person name="Meyer F."/>
            <person name="Nechitaylo T."/>
            <person name="Puehler A."/>
            <person name="Regenhardt D."/>
            <person name="Rupp O."/>
            <person name="Sabirova J.S."/>
            <person name="Selbitschka W."/>
            <person name="Yakimov M.M."/>
            <person name="Timmis K.N."/>
            <person name="Vorhoelter F.-J."/>
            <person name="Weidner S."/>
            <person name="Kaiser O."/>
            <person name="Golyshin P.N."/>
        </authorList>
    </citation>
    <scope>NUCLEOTIDE SEQUENCE [LARGE SCALE GENOMIC DNA]</scope>
    <source>
        <strain evidence="4">ATCC 700651 / DSM 11573 / NCIMB 13689 / SK2</strain>
    </source>
</reference>
<dbReference type="InterPro" id="IPR007730">
    <property type="entry name" value="SPOR-like_dom"/>
</dbReference>
<proteinExistence type="predicted"/>
<dbReference type="InterPro" id="IPR027417">
    <property type="entry name" value="P-loop_NTPase"/>
</dbReference>
<protein>
    <recommendedName>
        <fullName evidence="2">SPOR domain-containing protein</fullName>
    </recommendedName>
</protein>
<dbReference type="PROSITE" id="PS51724">
    <property type="entry name" value="SPOR"/>
    <property type="match status" value="1"/>
</dbReference>
<dbReference type="eggNOG" id="COG3266">
    <property type="taxonomic scope" value="Bacteria"/>
</dbReference>
<dbReference type="AlphaFoldDB" id="Q0VMC0"/>
<feature type="compositionally biased region" description="Acidic residues" evidence="1">
    <location>
        <begin position="235"/>
        <end position="244"/>
    </location>
</feature>